<dbReference type="EMBL" id="BQKI01000024">
    <property type="protein sequence ID" value="GJN12716.1"/>
    <property type="molecule type" value="Genomic_DNA"/>
</dbReference>
<proteinExistence type="predicted"/>
<gene>
    <name evidence="1" type="primary">ga31022</name>
    <name evidence="1" type="ORF">PR202_ga31022</name>
</gene>
<accession>A0AAV5DR54</accession>
<dbReference type="AlphaFoldDB" id="A0AAV5DR54"/>
<dbReference type="GO" id="GO:0036396">
    <property type="term" value="C:RNA N6-methyladenosine methyltransferase complex"/>
    <property type="evidence" value="ECO:0007669"/>
    <property type="project" value="TreeGrafter"/>
</dbReference>
<dbReference type="PANTHER" id="PTHR23185:SF0">
    <property type="entry name" value="PROTEIN VIRILIZER HOMOLOG"/>
    <property type="match status" value="1"/>
</dbReference>
<name>A0AAV5DR54_ELECO</name>
<evidence type="ECO:0000313" key="2">
    <source>
        <dbReference type="Proteomes" id="UP001054889"/>
    </source>
</evidence>
<reference evidence="1" key="1">
    <citation type="journal article" date="2018" name="DNA Res.">
        <title>Multiple hybrid de novo genome assembly of finger millet, an orphan allotetraploid crop.</title>
        <authorList>
            <person name="Hatakeyama M."/>
            <person name="Aluri S."/>
            <person name="Balachadran M.T."/>
            <person name="Sivarajan S.R."/>
            <person name="Patrignani A."/>
            <person name="Gruter S."/>
            <person name="Poveda L."/>
            <person name="Shimizu-Inatsugi R."/>
            <person name="Baeten J."/>
            <person name="Francoijs K.J."/>
            <person name="Nataraja K.N."/>
            <person name="Reddy Y.A.N."/>
            <person name="Phadnis S."/>
            <person name="Ravikumar R.L."/>
            <person name="Schlapbach R."/>
            <person name="Sreeman S.M."/>
            <person name="Shimizu K.K."/>
        </authorList>
    </citation>
    <scope>NUCLEOTIDE SEQUENCE</scope>
</reference>
<comment type="caution">
    <text evidence="1">The sequence shown here is derived from an EMBL/GenBank/DDBJ whole genome shotgun (WGS) entry which is preliminary data.</text>
</comment>
<evidence type="ECO:0000313" key="1">
    <source>
        <dbReference type="EMBL" id="GJN12716.1"/>
    </source>
</evidence>
<reference evidence="1" key="2">
    <citation type="submission" date="2021-12" db="EMBL/GenBank/DDBJ databases">
        <title>Resequencing data analysis of finger millet.</title>
        <authorList>
            <person name="Hatakeyama M."/>
            <person name="Aluri S."/>
            <person name="Balachadran M.T."/>
            <person name="Sivarajan S.R."/>
            <person name="Poveda L."/>
            <person name="Shimizu-Inatsugi R."/>
            <person name="Schlapbach R."/>
            <person name="Sreeman S.M."/>
            <person name="Shimizu K.K."/>
        </authorList>
    </citation>
    <scope>NUCLEOTIDE SEQUENCE</scope>
</reference>
<sequence>MLSDSGRQALLALGYFPEAISVLLSSLSSYKDLDSVLTKNGGSPLGLAIFHSAAEILEVLVADSTASSLKSWIGFAVDLHKALHLSSPGSNRKDAPTRLLEWIDAGVIYQRNGARGLLRYSAILASGGDAHLSSGNVLVSDSMDVENVVADSNSTSDSQVIDNLLGKLVTDKFFDGVALCSTSVVQLTAAFRILAFISDDKDVASSLFEEGAITVIYIVLVNCRSMLQRLSNSYDYLVDERAELSSTTELLLDQTHEQALVDLMIPALLLLINLLHILRETKEQYRNKKLLSALLQLHGEVSFGAVCHLVTSAVACWPLYNWAPGLFHHLLENVETTSVSLPLGPKDAFSLLCLLGDLFPYEDIWLWQVNLPSLSAVRSLSTRTVLGPQVEKLVNWYLHPEHVAILLVRLMPQLDRLARIIDNFATSKDRDIDEELVIELNLVASIVLCDKRVSQKVHQLLKFIANLSEHPDGKTVLLKMGVTRILRKILQNCISECFSDDKMSFERAPSANDLILKWQIPLFRSVASIFSTNPSNNEKIIAEESLNENAVHEFSSIMHHLLMFCQGVK</sequence>
<organism evidence="1 2">
    <name type="scientific">Eleusine coracana subsp. coracana</name>
    <dbReference type="NCBI Taxonomy" id="191504"/>
    <lineage>
        <taxon>Eukaryota</taxon>
        <taxon>Viridiplantae</taxon>
        <taxon>Streptophyta</taxon>
        <taxon>Embryophyta</taxon>
        <taxon>Tracheophyta</taxon>
        <taxon>Spermatophyta</taxon>
        <taxon>Magnoliopsida</taxon>
        <taxon>Liliopsida</taxon>
        <taxon>Poales</taxon>
        <taxon>Poaceae</taxon>
        <taxon>PACMAD clade</taxon>
        <taxon>Chloridoideae</taxon>
        <taxon>Cynodonteae</taxon>
        <taxon>Eleusininae</taxon>
        <taxon>Eleusine</taxon>
    </lineage>
</organism>
<keyword evidence="2" id="KW-1185">Reference proteome</keyword>
<dbReference type="Proteomes" id="UP001054889">
    <property type="component" value="Unassembled WGS sequence"/>
</dbReference>
<protein>
    <submittedName>
        <fullName evidence="1">Uncharacterized protein</fullName>
    </submittedName>
</protein>
<dbReference type="GO" id="GO:0003723">
    <property type="term" value="F:RNA binding"/>
    <property type="evidence" value="ECO:0007669"/>
    <property type="project" value="TreeGrafter"/>
</dbReference>
<dbReference type="InterPro" id="IPR026736">
    <property type="entry name" value="Virilizer"/>
</dbReference>
<dbReference type="PANTHER" id="PTHR23185">
    <property type="entry name" value="PROTEIN VIRILIZER HOMOLOG"/>
    <property type="match status" value="1"/>
</dbReference>